<sequence length="313" mass="33669">MPITAPGCRVAALNCGRYALMVKKFFFVTLLFCYAIALTLVLLVIRFPKEDLLAAAAARLETVVPGVECTIADAGYHHPLGLVLDTISIEAAPLGEPLVIDTAEIRFVMRHPLSRFHTRLEVLGAAVTGEVVLDRSRETLALPAVSVQGFDLAVAPVSRRLDRQLSGVAGFSGNYQAPLADPVAGTLHGMIRIEDLRLSLKRQILRETEMQFDSVSAEIDITDATIALSQGEAAGQNYEAMFTGLVRLATNWRDSEVAVAGQLQPSSGYLAANPQAARAVALLNRTYGPGPIPFHVAGSVLEPVFQFGPVRRP</sequence>
<dbReference type="Proteomes" id="UP000184139">
    <property type="component" value="Unassembled WGS sequence"/>
</dbReference>
<keyword evidence="1" id="KW-1133">Transmembrane helix</keyword>
<dbReference type="RefSeq" id="WP_073378023.1">
    <property type="nucleotide sequence ID" value="NZ_FQXS01000025.1"/>
</dbReference>
<dbReference type="AlphaFoldDB" id="A0A1M5XZV9"/>
<evidence type="ECO:0000313" key="3">
    <source>
        <dbReference type="Proteomes" id="UP000184139"/>
    </source>
</evidence>
<dbReference type="InterPro" id="IPR030925">
    <property type="entry name" value="T2SS_GspN_Lepto"/>
</dbReference>
<feature type="transmembrane region" description="Helical" evidence="1">
    <location>
        <begin position="25"/>
        <end position="45"/>
    </location>
</feature>
<keyword evidence="1" id="KW-0472">Membrane</keyword>
<accession>A0A1M5XZV9</accession>
<name>A0A1M5XZV9_9BACT</name>
<dbReference type="STRING" id="1121409.SAMN02745124_03479"/>
<evidence type="ECO:0000256" key="1">
    <source>
        <dbReference type="SAM" id="Phobius"/>
    </source>
</evidence>
<gene>
    <name evidence="2" type="ORF">SAMN02745124_03479</name>
</gene>
<dbReference type="EMBL" id="FQXS01000025">
    <property type="protein sequence ID" value="SHI05088.1"/>
    <property type="molecule type" value="Genomic_DNA"/>
</dbReference>
<dbReference type="NCBIfam" id="TIGR04411">
    <property type="entry name" value="T2SS_GspN_Lepto"/>
    <property type="match status" value="1"/>
</dbReference>
<reference evidence="2 3" key="1">
    <citation type="submission" date="2016-11" db="EMBL/GenBank/DDBJ databases">
        <authorList>
            <person name="Jaros S."/>
            <person name="Januszkiewicz K."/>
            <person name="Wedrychowicz H."/>
        </authorList>
    </citation>
    <scope>NUCLEOTIDE SEQUENCE [LARGE SCALE GENOMIC DNA]</scope>
    <source>
        <strain evidence="2 3">DSM 9705</strain>
    </source>
</reference>
<organism evidence="2 3">
    <name type="scientific">Desulfofustis glycolicus DSM 9705</name>
    <dbReference type="NCBI Taxonomy" id="1121409"/>
    <lineage>
        <taxon>Bacteria</taxon>
        <taxon>Pseudomonadati</taxon>
        <taxon>Thermodesulfobacteriota</taxon>
        <taxon>Desulfobulbia</taxon>
        <taxon>Desulfobulbales</taxon>
        <taxon>Desulfocapsaceae</taxon>
        <taxon>Desulfofustis</taxon>
    </lineage>
</organism>
<keyword evidence="3" id="KW-1185">Reference proteome</keyword>
<proteinExistence type="predicted"/>
<protein>
    <submittedName>
        <fullName evidence="2">Type II secretion system protein N</fullName>
    </submittedName>
</protein>
<evidence type="ECO:0000313" key="2">
    <source>
        <dbReference type="EMBL" id="SHI05088.1"/>
    </source>
</evidence>
<keyword evidence="1" id="KW-0812">Transmembrane</keyword>